<accession>T0ZND2</accession>
<gene>
    <name evidence="1" type="ORF">B1A_14714</name>
</gene>
<comment type="caution">
    <text evidence="1">The sequence shown here is derived from an EMBL/GenBank/DDBJ whole genome shotgun (WGS) entry which is preliminary data.</text>
</comment>
<feature type="non-terminal residue" evidence="1">
    <location>
        <position position="168"/>
    </location>
</feature>
<dbReference type="AlphaFoldDB" id="T0ZND2"/>
<dbReference type="EMBL" id="AUZX01010807">
    <property type="protein sequence ID" value="EQD46153.1"/>
    <property type="molecule type" value="Genomic_DNA"/>
</dbReference>
<feature type="non-terminal residue" evidence="1">
    <location>
        <position position="1"/>
    </location>
</feature>
<proteinExistence type="predicted"/>
<reference evidence="1" key="1">
    <citation type="submission" date="2013-08" db="EMBL/GenBank/DDBJ databases">
        <authorList>
            <person name="Mendez C."/>
            <person name="Richter M."/>
            <person name="Ferrer M."/>
            <person name="Sanchez J."/>
        </authorList>
    </citation>
    <scope>NUCLEOTIDE SEQUENCE</scope>
</reference>
<sequence>DAHVLAALQGLANRNSAAIYQFFIGGESGSIDHFWLNWLRKCNNWLGRRPLQKVADISGLRDLILAHKHLARGLVVYDEHVPSTSNVASTVAGVEDLLPIRFDKSHTSLFYWLVDDPKGPRFEVKIWLIHPDGAPLFTGRGIIPGTITASTKSAKCDAYIWAKERYLD</sequence>
<name>T0ZND2_9ZZZZ</name>
<organism evidence="1">
    <name type="scientific">mine drainage metagenome</name>
    <dbReference type="NCBI Taxonomy" id="410659"/>
    <lineage>
        <taxon>unclassified sequences</taxon>
        <taxon>metagenomes</taxon>
        <taxon>ecological metagenomes</taxon>
    </lineage>
</organism>
<evidence type="ECO:0000313" key="1">
    <source>
        <dbReference type="EMBL" id="EQD46153.1"/>
    </source>
</evidence>
<protein>
    <submittedName>
        <fullName evidence="1">Uncharacterized protein</fullName>
    </submittedName>
</protein>
<reference evidence="1" key="2">
    <citation type="journal article" date="2014" name="ISME J.">
        <title>Microbial stratification in low pH oxic and suboxic macroscopic growths along an acid mine drainage.</title>
        <authorList>
            <person name="Mendez-Garcia C."/>
            <person name="Mesa V."/>
            <person name="Sprenger R.R."/>
            <person name="Richter M."/>
            <person name="Diez M.S."/>
            <person name="Solano J."/>
            <person name="Bargiela R."/>
            <person name="Golyshina O.V."/>
            <person name="Manteca A."/>
            <person name="Ramos J.L."/>
            <person name="Gallego J.R."/>
            <person name="Llorente I."/>
            <person name="Martins Dos Santos V.A."/>
            <person name="Jensen O.N."/>
            <person name="Pelaez A.I."/>
            <person name="Sanchez J."/>
            <person name="Ferrer M."/>
        </authorList>
    </citation>
    <scope>NUCLEOTIDE SEQUENCE</scope>
</reference>